<evidence type="ECO:0000313" key="3">
    <source>
        <dbReference type="EMBL" id="GMN23563.1"/>
    </source>
</evidence>
<dbReference type="FunFam" id="3.40.50.2000:FF:000138">
    <property type="entry name" value="Glycosyltransferase"/>
    <property type="match status" value="1"/>
</dbReference>
<protein>
    <submittedName>
        <fullName evidence="3">Uncharacterized protein</fullName>
    </submittedName>
</protein>
<dbReference type="Gene3D" id="3.40.50.2000">
    <property type="entry name" value="Glycogen Phosphorylase B"/>
    <property type="match status" value="2"/>
</dbReference>
<reference evidence="3" key="1">
    <citation type="submission" date="2023-07" db="EMBL/GenBank/DDBJ databases">
        <title>draft genome sequence of fig (Ficus carica).</title>
        <authorList>
            <person name="Takahashi T."/>
            <person name="Nishimura K."/>
        </authorList>
    </citation>
    <scope>NUCLEOTIDE SEQUENCE</scope>
</reference>
<dbReference type="SUPFAM" id="SSF53756">
    <property type="entry name" value="UDP-Glycosyltransferase/glycogen phosphorylase"/>
    <property type="match status" value="1"/>
</dbReference>
<dbReference type="PANTHER" id="PTHR11926">
    <property type="entry name" value="GLUCOSYL/GLUCURONOSYL TRANSFERASES"/>
    <property type="match status" value="1"/>
</dbReference>
<dbReference type="PANTHER" id="PTHR11926:SF774">
    <property type="entry name" value="UDP-GLYCOSYLTRANSFERASE 85A1-RELATED"/>
    <property type="match status" value="1"/>
</dbReference>
<dbReference type="GO" id="GO:0080043">
    <property type="term" value="F:quercetin 3-O-glucosyltransferase activity"/>
    <property type="evidence" value="ECO:0007669"/>
    <property type="project" value="TreeGrafter"/>
</dbReference>
<gene>
    <name evidence="3" type="ORF">TIFTF001_000164</name>
</gene>
<dbReference type="AlphaFoldDB" id="A0AA87ZC61"/>
<name>A0AA87ZC61_FICCA</name>
<accession>A0AA87ZC61</accession>
<proteinExistence type="inferred from homology"/>
<keyword evidence="4" id="KW-1185">Reference proteome</keyword>
<dbReference type="EMBL" id="BTGU01000001">
    <property type="protein sequence ID" value="GMN23563.1"/>
    <property type="molecule type" value="Genomic_DNA"/>
</dbReference>
<dbReference type="Pfam" id="PF00201">
    <property type="entry name" value="UDPGT"/>
    <property type="match status" value="1"/>
</dbReference>
<sequence length="461" mass="51854">MDLSELQQQKTGSVCHVLAVPYPGRGHVNPMMNLCKLLAATKTDHDFLISFLVTEEWLGFIEGDPKPDQIRFRTIPNVLPSELVRGNDHPGFYEAVMIKMESPFEQLLDHIQPPVSLLMADAELLWAIPAANRRSIPVASLWTMSASVFSMFRYFDLIQARCSQDYGEDYVNFIPGTSPICVRDLPTIFQGTDQRVLELVLKCVSQVEKAQSLLINTVYDLESPVIDALKAKFPIPVHSIGPAIPYYETKENVLTTQTEAVNYLRWLDSQPAGSVLYISLGSFLSVSDTQMEEIVAGVKNSGVRYLRVARGDGLRLRHTGCDTGLVVPWCDQLRVLCHNSIGGFWTHCGWNSTLEGVFAGVPMLTFPIFLDQVHNGKQIVEDWKVGWRVVRQVKEMGRVVTREEISDVVRKFLDPENREAKEIRRRAREVKSMCRRVIEKGGSSEVSLGAFIKDITQCSGH</sequence>
<dbReference type="CDD" id="cd03784">
    <property type="entry name" value="GT1_Gtf-like"/>
    <property type="match status" value="1"/>
</dbReference>
<keyword evidence="2" id="KW-0808">Transferase</keyword>
<dbReference type="Proteomes" id="UP001187192">
    <property type="component" value="Unassembled WGS sequence"/>
</dbReference>
<organism evidence="3 4">
    <name type="scientific">Ficus carica</name>
    <name type="common">Common fig</name>
    <dbReference type="NCBI Taxonomy" id="3494"/>
    <lineage>
        <taxon>Eukaryota</taxon>
        <taxon>Viridiplantae</taxon>
        <taxon>Streptophyta</taxon>
        <taxon>Embryophyta</taxon>
        <taxon>Tracheophyta</taxon>
        <taxon>Spermatophyta</taxon>
        <taxon>Magnoliopsida</taxon>
        <taxon>eudicotyledons</taxon>
        <taxon>Gunneridae</taxon>
        <taxon>Pentapetalae</taxon>
        <taxon>rosids</taxon>
        <taxon>fabids</taxon>
        <taxon>Rosales</taxon>
        <taxon>Moraceae</taxon>
        <taxon>Ficeae</taxon>
        <taxon>Ficus</taxon>
    </lineage>
</organism>
<comment type="similarity">
    <text evidence="1">Belongs to the UDP-glycosyltransferase family.</text>
</comment>
<dbReference type="InterPro" id="IPR002213">
    <property type="entry name" value="UDP_glucos_trans"/>
</dbReference>
<evidence type="ECO:0000256" key="2">
    <source>
        <dbReference type="ARBA" id="ARBA00022679"/>
    </source>
</evidence>
<dbReference type="GO" id="GO:0080044">
    <property type="term" value="F:quercetin 7-O-glucosyltransferase activity"/>
    <property type="evidence" value="ECO:0007669"/>
    <property type="project" value="TreeGrafter"/>
</dbReference>
<evidence type="ECO:0000256" key="1">
    <source>
        <dbReference type="ARBA" id="ARBA00009995"/>
    </source>
</evidence>
<comment type="caution">
    <text evidence="3">The sequence shown here is derived from an EMBL/GenBank/DDBJ whole genome shotgun (WGS) entry which is preliminary data.</text>
</comment>
<evidence type="ECO:0000313" key="4">
    <source>
        <dbReference type="Proteomes" id="UP001187192"/>
    </source>
</evidence>